<dbReference type="OrthoDB" id="9795531at2"/>
<name>A0A1Y1RV57_9SPIO</name>
<comment type="caution">
    <text evidence="2">The sequence shown here is derived from an EMBL/GenBank/DDBJ whole genome shotgun (WGS) entry which is preliminary data.</text>
</comment>
<proteinExistence type="predicted"/>
<dbReference type="AlphaFoldDB" id="A0A1Y1RV57"/>
<organism evidence="2 3">
    <name type="scientific">Marispirochaeta aestuarii</name>
    <dbReference type="NCBI Taxonomy" id="1963862"/>
    <lineage>
        <taxon>Bacteria</taxon>
        <taxon>Pseudomonadati</taxon>
        <taxon>Spirochaetota</taxon>
        <taxon>Spirochaetia</taxon>
        <taxon>Spirochaetales</taxon>
        <taxon>Spirochaetaceae</taxon>
        <taxon>Marispirochaeta</taxon>
    </lineage>
</organism>
<dbReference type="Proteomes" id="UP000192343">
    <property type="component" value="Unassembled WGS sequence"/>
</dbReference>
<dbReference type="STRING" id="1963862.B4O97_14475"/>
<keyword evidence="3" id="KW-1185">Reference proteome</keyword>
<evidence type="ECO:0000313" key="3">
    <source>
        <dbReference type="Proteomes" id="UP000192343"/>
    </source>
</evidence>
<sequence length="101" mass="11711">MKADYTKPEGGLETPELTLYGLSFCDHCREAKELLESMGLSFRYLQVDRLPKKEIVRIKRKIEPAGGKSIVYPVLKTDNDFLYGFDQTIWQQKLRQAAEVR</sequence>
<reference evidence="2 3" key="1">
    <citation type="submission" date="2017-03" db="EMBL/GenBank/DDBJ databases">
        <title>Draft Genome sequence of Marispirochaeta sp. strain JC444.</title>
        <authorList>
            <person name="Shivani Y."/>
            <person name="Subhash Y."/>
            <person name="Sasikala C."/>
            <person name="Ramana C."/>
        </authorList>
    </citation>
    <scope>NUCLEOTIDE SEQUENCE [LARGE SCALE GENOMIC DNA]</scope>
    <source>
        <strain evidence="2 3">JC444</strain>
    </source>
</reference>
<dbReference type="InterPro" id="IPR002109">
    <property type="entry name" value="Glutaredoxin"/>
</dbReference>
<dbReference type="EMBL" id="MWQY01000017">
    <property type="protein sequence ID" value="ORC33866.1"/>
    <property type="molecule type" value="Genomic_DNA"/>
</dbReference>
<evidence type="ECO:0000313" key="2">
    <source>
        <dbReference type="EMBL" id="ORC33866.1"/>
    </source>
</evidence>
<feature type="domain" description="Glutaredoxin" evidence="1">
    <location>
        <begin position="18"/>
        <end position="51"/>
    </location>
</feature>
<dbReference type="Gene3D" id="3.40.30.10">
    <property type="entry name" value="Glutaredoxin"/>
    <property type="match status" value="1"/>
</dbReference>
<protein>
    <recommendedName>
        <fullName evidence="1">Glutaredoxin domain-containing protein</fullName>
    </recommendedName>
</protein>
<evidence type="ECO:0000259" key="1">
    <source>
        <dbReference type="Pfam" id="PF00462"/>
    </source>
</evidence>
<gene>
    <name evidence="2" type="ORF">B4O97_14475</name>
</gene>
<accession>A0A1Y1RV57</accession>
<dbReference type="Pfam" id="PF00462">
    <property type="entry name" value="Glutaredoxin"/>
    <property type="match status" value="1"/>
</dbReference>
<dbReference type="SUPFAM" id="SSF52833">
    <property type="entry name" value="Thioredoxin-like"/>
    <property type="match status" value="1"/>
</dbReference>
<dbReference type="RefSeq" id="WP_083051881.1">
    <property type="nucleotide sequence ID" value="NZ_CAXXQO010000002.1"/>
</dbReference>
<dbReference type="InterPro" id="IPR036249">
    <property type="entry name" value="Thioredoxin-like_sf"/>
</dbReference>